<dbReference type="EMBL" id="JBBPBN010000136">
    <property type="protein sequence ID" value="KAK8976094.1"/>
    <property type="molecule type" value="Genomic_DNA"/>
</dbReference>
<sequence>MRDKMGPKAICQYKRGFMGSPKPNKNVLVLWEMRALRGVVALWFICPSSVCHNATEKSFIHSFSASLFT</sequence>
<reference evidence="1 2" key="1">
    <citation type="journal article" date="2024" name="G3 (Bethesda)">
        <title>Genome assembly of Hibiscus sabdariffa L. provides insights into metabolisms of medicinal natural products.</title>
        <authorList>
            <person name="Kim T."/>
        </authorList>
    </citation>
    <scope>NUCLEOTIDE SEQUENCE [LARGE SCALE GENOMIC DNA]</scope>
    <source>
        <strain evidence="1">TK-2024</strain>
        <tissue evidence="1">Old leaves</tissue>
    </source>
</reference>
<evidence type="ECO:0000313" key="1">
    <source>
        <dbReference type="EMBL" id="KAK8976094.1"/>
    </source>
</evidence>
<comment type="caution">
    <text evidence="1">The sequence shown here is derived from an EMBL/GenBank/DDBJ whole genome shotgun (WGS) entry which is preliminary data.</text>
</comment>
<accession>A0ABR2NIY8</accession>
<proteinExistence type="predicted"/>
<organism evidence="1 2">
    <name type="scientific">Hibiscus sabdariffa</name>
    <name type="common">roselle</name>
    <dbReference type="NCBI Taxonomy" id="183260"/>
    <lineage>
        <taxon>Eukaryota</taxon>
        <taxon>Viridiplantae</taxon>
        <taxon>Streptophyta</taxon>
        <taxon>Embryophyta</taxon>
        <taxon>Tracheophyta</taxon>
        <taxon>Spermatophyta</taxon>
        <taxon>Magnoliopsida</taxon>
        <taxon>eudicotyledons</taxon>
        <taxon>Gunneridae</taxon>
        <taxon>Pentapetalae</taxon>
        <taxon>rosids</taxon>
        <taxon>malvids</taxon>
        <taxon>Malvales</taxon>
        <taxon>Malvaceae</taxon>
        <taxon>Malvoideae</taxon>
        <taxon>Hibiscus</taxon>
    </lineage>
</organism>
<keyword evidence="2" id="KW-1185">Reference proteome</keyword>
<dbReference type="Proteomes" id="UP001396334">
    <property type="component" value="Unassembled WGS sequence"/>
</dbReference>
<gene>
    <name evidence="1" type="ORF">V6N11_007588</name>
</gene>
<name>A0ABR2NIY8_9ROSI</name>
<protein>
    <submittedName>
        <fullName evidence="1">Uncharacterized protein</fullName>
    </submittedName>
</protein>
<evidence type="ECO:0000313" key="2">
    <source>
        <dbReference type="Proteomes" id="UP001396334"/>
    </source>
</evidence>